<dbReference type="EMBL" id="PJQM01006314">
    <property type="protein sequence ID" value="RCH79882.1"/>
    <property type="molecule type" value="Genomic_DNA"/>
</dbReference>
<feature type="compositionally biased region" description="Basic and acidic residues" evidence="2">
    <location>
        <begin position="10"/>
        <end position="20"/>
    </location>
</feature>
<feature type="region of interest" description="Disordered" evidence="2">
    <location>
        <begin position="186"/>
        <end position="210"/>
    </location>
</feature>
<protein>
    <submittedName>
        <fullName evidence="3">Uncharacterized protein</fullName>
    </submittedName>
</protein>
<dbReference type="Proteomes" id="UP000253551">
    <property type="component" value="Unassembled WGS sequence"/>
</dbReference>
<keyword evidence="1" id="KW-0175">Coiled coil</keyword>
<dbReference type="OrthoDB" id="2289094at2759"/>
<evidence type="ECO:0000313" key="3">
    <source>
        <dbReference type="EMBL" id="RCH79882.1"/>
    </source>
</evidence>
<feature type="non-terminal residue" evidence="3">
    <location>
        <position position="1"/>
    </location>
</feature>
<reference evidence="3 4" key="1">
    <citation type="journal article" date="2018" name="G3 (Bethesda)">
        <title>Phylogenetic and Phylogenomic Definition of Rhizopus Species.</title>
        <authorList>
            <person name="Gryganskyi A.P."/>
            <person name="Golan J."/>
            <person name="Dolatabadi S."/>
            <person name="Mondo S."/>
            <person name="Robb S."/>
            <person name="Idnurm A."/>
            <person name="Muszewska A."/>
            <person name="Steczkiewicz K."/>
            <person name="Masonjones S."/>
            <person name="Liao H.L."/>
            <person name="Gajdeczka M.T."/>
            <person name="Anike F."/>
            <person name="Vuek A."/>
            <person name="Anishchenko I.M."/>
            <person name="Voigt K."/>
            <person name="de Hoog G.S."/>
            <person name="Smith M.E."/>
            <person name="Heitman J."/>
            <person name="Vilgalys R."/>
            <person name="Stajich J.E."/>
        </authorList>
    </citation>
    <scope>NUCLEOTIDE SEQUENCE [LARGE SCALE GENOMIC DNA]</scope>
    <source>
        <strain evidence="3 4">LSU 92-RS-03</strain>
    </source>
</reference>
<name>A0A367IQE7_RHIST</name>
<evidence type="ECO:0000256" key="1">
    <source>
        <dbReference type="SAM" id="Coils"/>
    </source>
</evidence>
<proteinExistence type="predicted"/>
<accession>A0A367IQE7</accession>
<dbReference type="STRING" id="4846.A0A367IQE7"/>
<feature type="coiled-coil region" evidence="1">
    <location>
        <begin position="291"/>
        <end position="384"/>
    </location>
</feature>
<feature type="compositionally biased region" description="Basic and acidic residues" evidence="2">
    <location>
        <begin position="27"/>
        <end position="47"/>
    </location>
</feature>
<organism evidence="3 4">
    <name type="scientific">Rhizopus stolonifer</name>
    <name type="common">Rhizopus nigricans</name>
    <dbReference type="NCBI Taxonomy" id="4846"/>
    <lineage>
        <taxon>Eukaryota</taxon>
        <taxon>Fungi</taxon>
        <taxon>Fungi incertae sedis</taxon>
        <taxon>Mucoromycota</taxon>
        <taxon>Mucoromycotina</taxon>
        <taxon>Mucoromycetes</taxon>
        <taxon>Mucorales</taxon>
        <taxon>Mucorineae</taxon>
        <taxon>Rhizopodaceae</taxon>
        <taxon>Rhizopus</taxon>
    </lineage>
</organism>
<comment type="caution">
    <text evidence="3">The sequence shown here is derived from an EMBL/GenBank/DDBJ whole genome shotgun (WGS) entry which is preliminary data.</text>
</comment>
<sequence>DAQIAEMQETLEKLKQEHDSALSGIKTELETERQKTKDMGILKDQEDKMTRELEQVKVSLDSEREKVNQLQAKLKQLNDRSVSNASTLETDIQQLRAQLEEKEQVATNSKSAFENKISQLEETIKSQEEVQSKLSSLEKKSKEWQTNLNDEQARTKEITEALTKAEQANKELESKLEGILKELSTAQSKLSQNKDESEKGDQLKDGLSNQEIEALKTEIERLKSQVKEQPTEFADQEELESSKKEIKKLRGQLALAKGQSKKNDLTLENFKKRIHELEGDTEGKKMADIQQADIKRQLQKKDKKLEGLQQQVARLLEMEGEYKQIKIVLKEKEERLDALTKANDEALEEASDRALNPTEAEQKMKELREKVRELEERCKMTPEKEELEHKLQRQFEAFTTIRNELTAQRERQFDSETRLQKEKSQIDRERQELRVNVDRMKVEYEEQLEKMWDQHEAMRHRHESNLTFGRAALDSAQTKLMLNGHSPVSESGFDWASLFLRL</sequence>
<dbReference type="AlphaFoldDB" id="A0A367IQE7"/>
<keyword evidence="4" id="KW-1185">Reference proteome</keyword>
<feature type="non-terminal residue" evidence="3">
    <location>
        <position position="502"/>
    </location>
</feature>
<evidence type="ECO:0000256" key="2">
    <source>
        <dbReference type="SAM" id="MobiDB-lite"/>
    </source>
</evidence>
<evidence type="ECO:0000313" key="4">
    <source>
        <dbReference type="Proteomes" id="UP000253551"/>
    </source>
</evidence>
<feature type="compositionally biased region" description="Basic and acidic residues" evidence="2">
    <location>
        <begin position="192"/>
        <end position="204"/>
    </location>
</feature>
<gene>
    <name evidence="3" type="ORF">CU098_000245</name>
</gene>
<feature type="coiled-coil region" evidence="1">
    <location>
        <begin position="416"/>
        <end position="450"/>
    </location>
</feature>
<feature type="region of interest" description="Disordered" evidence="2">
    <location>
        <begin position="1"/>
        <end position="47"/>
    </location>
</feature>